<dbReference type="EMBL" id="PIUK01000116">
    <property type="protein sequence ID" value="MBY6276883.1"/>
    <property type="molecule type" value="Genomic_DNA"/>
</dbReference>
<reference evidence="2" key="1">
    <citation type="submission" date="2017-11" db="EMBL/GenBank/DDBJ databases">
        <title>Three new genomes from thermophilic consortium.</title>
        <authorList>
            <person name="Quaggio R."/>
            <person name="Amgarten D."/>
            <person name="Setubal J.C."/>
        </authorList>
    </citation>
    <scope>NUCLEOTIDE SEQUENCE</scope>
    <source>
        <strain evidence="2">ZCTH01-B2</strain>
    </source>
</reference>
<dbReference type="AlphaFoldDB" id="A0A953I9F5"/>
<proteinExistence type="predicted"/>
<dbReference type="SUPFAM" id="SSF52833">
    <property type="entry name" value="Thioredoxin-like"/>
    <property type="match status" value="1"/>
</dbReference>
<evidence type="ECO:0000313" key="3">
    <source>
        <dbReference type="Proteomes" id="UP000732377"/>
    </source>
</evidence>
<accession>A0A953I9F5</accession>
<gene>
    <name evidence="2" type="ORF">CWE10_11855</name>
</gene>
<dbReference type="Pfam" id="PF13192">
    <property type="entry name" value="Thioredoxin_3"/>
    <property type="match status" value="1"/>
</dbReference>
<organism evidence="2 3">
    <name type="scientific">Symbiobacterium thermophilum</name>
    <dbReference type="NCBI Taxonomy" id="2734"/>
    <lineage>
        <taxon>Bacteria</taxon>
        <taxon>Bacillati</taxon>
        <taxon>Bacillota</taxon>
        <taxon>Clostridia</taxon>
        <taxon>Eubacteriales</taxon>
        <taxon>Symbiobacteriaceae</taxon>
        <taxon>Symbiobacterium</taxon>
    </lineage>
</organism>
<name>A0A953I9F5_SYMTR</name>
<comment type="caution">
    <text evidence="2">The sequence shown here is derived from an EMBL/GenBank/DDBJ whole genome shotgun (WGS) entry which is preliminary data.</text>
</comment>
<dbReference type="InterPro" id="IPR036249">
    <property type="entry name" value="Thioredoxin-like_sf"/>
</dbReference>
<evidence type="ECO:0000313" key="2">
    <source>
        <dbReference type="EMBL" id="MBY6276883.1"/>
    </source>
</evidence>
<sequence>MAAMENPRIRAYAVDAAAFGELARRNGVRSVPHTIIEGARRVTLAGGGPEERFLAALLQAARE</sequence>
<evidence type="ECO:0000259" key="1">
    <source>
        <dbReference type="Pfam" id="PF13192"/>
    </source>
</evidence>
<feature type="domain" description="Thioredoxin-like fold" evidence="1">
    <location>
        <begin position="2"/>
        <end position="58"/>
    </location>
</feature>
<dbReference type="Gene3D" id="3.40.30.80">
    <property type="match status" value="1"/>
</dbReference>
<protein>
    <recommendedName>
        <fullName evidence="1">Thioredoxin-like fold domain-containing protein</fullName>
    </recommendedName>
</protein>
<dbReference type="InterPro" id="IPR012336">
    <property type="entry name" value="Thioredoxin-like_fold"/>
</dbReference>
<dbReference type="Proteomes" id="UP000732377">
    <property type="component" value="Unassembled WGS sequence"/>
</dbReference>